<organism evidence="1 2">
    <name type="scientific">Salipiger thiooxidans</name>
    <dbReference type="NCBI Taxonomy" id="282683"/>
    <lineage>
        <taxon>Bacteria</taxon>
        <taxon>Pseudomonadati</taxon>
        <taxon>Pseudomonadota</taxon>
        <taxon>Alphaproteobacteria</taxon>
        <taxon>Rhodobacterales</taxon>
        <taxon>Roseobacteraceae</taxon>
        <taxon>Salipiger</taxon>
    </lineage>
</organism>
<protein>
    <submittedName>
        <fullName evidence="1">Probable biosynthetic protein, Pnap_2097 family</fullName>
    </submittedName>
</protein>
<dbReference type="RefSeq" id="WP_089963343.1">
    <property type="nucleotide sequence ID" value="NZ_FNAV01000021.1"/>
</dbReference>
<gene>
    <name evidence="1" type="ORF">SAMN04488105_12124</name>
</gene>
<dbReference type="NCBIfam" id="TIGR04099">
    <property type="entry name" value="biosn_Pnap_2097"/>
    <property type="match status" value="1"/>
</dbReference>
<dbReference type="OrthoDB" id="7875571at2"/>
<evidence type="ECO:0000313" key="1">
    <source>
        <dbReference type="EMBL" id="SDF43428.1"/>
    </source>
</evidence>
<dbReference type="InterPro" id="IPR024091">
    <property type="entry name" value="LnmK-like_bifun_acyl/decarbox"/>
</dbReference>
<reference evidence="2" key="1">
    <citation type="submission" date="2016-10" db="EMBL/GenBank/DDBJ databases">
        <authorList>
            <person name="Varghese N."/>
            <person name="Submissions S."/>
        </authorList>
    </citation>
    <scope>NUCLEOTIDE SEQUENCE [LARGE SCALE GENOMIC DNA]</scope>
    <source>
        <strain evidence="2">DSM 10146</strain>
    </source>
</reference>
<dbReference type="EMBL" id="FNAV01000021">
    <property type="protein sequence ID" value="SDF43428.1"/>
    <property type="molecule type" value="Genomic_DNA"/>
</dbReference>
<dbReference type="AlphaFoldDB" id="A0A1G7L1R8"/>
<proteinExistence type="predicted"/>
<name>A0A1G7L1R8_9RHOB</name>
<sequence>MLDAQTSVSAATTRVARQMLGMQQLGPHGLSEQWLLGFCGDLHWGLIAGALGQESLRFRTADGRPLYAAFCATRLELAPTGPLLGEALEIRSDLAAAGASRLGSRHRFLHRGREIGALRMLSTFVAHDETGSNRRIVRARPARNCALPMAEPDLMALDARARDTSRALRGRTVPLAGAQRIEPCHGLDFNAVGLLYFPSFTRLIETAARSTAPIRVRELVYLGNLDAGAAVHVLRAGRETLVARDDGSLIARAVEARASASRPDQPAPA</sequence>
<dbReference type="NCBIfam" id="TIGR04098">
    <property type="entry name" value="LnmK_bifunc"/>
    <property type="match status" value="1"/>
</dbReference>
<dbReference type="STRING" id="282683.SAMN04488105_12124"/>
<accession>A0A1G7L1R8</accession>
<evidence type="ECO:0000313" key="2">
    <source>
        <dbReference type="Proteomes" id="UP000198994"/>
    </source>
</evidence>
<keyword evidence="2" id="KW-1185">Reference proteome</keyword>
<dbReference type="Proteomes" id="UP000198994">
    <property type="component" value="Unassembled WGS sequence"/>
</dbReference>
<dbReference type="Gene3D" id="3.10.129.10">
    <property type="entry name" value="Hotdog Thioesterase"/>
    <property type="match status" value="1"/>
</dbReference>